<gene>
    <name evidence="2" type="ORF">IAB06_06695</name>
</gene>
<evidence type="ECO:0000256" key="1">
    <source>
        <dbReference type="ARBA" id="ARBA00006082"/>
    </source>
</evidence>
<dbReference type="GO" id="GO:0032300">
    <property type="term" value="C:mismatch repair complex"/>
    <property type="evidence" value="ECO:0007669"/>
    <property type="project" value="InterPro"/>
</dbReference>
<dbReference type="EMBL" id="DVNI01000110">
    <property type="protein sequence ID" value="HIU64702.1"/>
    <property type="molecule type" value="Genomic_DNA"/>
</dbReference>
<evidence type="ECO:0000313" key="3">
    <source>
        <dbReference type="Proteomes" id="UP000824099"/>
    </source>
</evidence>
<name>A0A9D1SM57_9FIRM</name>
<keyword evidence="2" id="KW-0067">ATP-binding</keyword>
<reference evidence="2" key="2">
    <citation type="journal article" date="2021" name="PeerJ">
        <title>Extensive microbial diversity within the chicken gut microbiome revealed by metagenomics and culture.</title>
        <authorList>
            <person name="Gilroy R."/>
            <person name="Ravi A."/>
            <person name="Getino M."/>
            <person name="Pursley I."/>
            <person name="Horton D.L."/>
            <person name="Alikhan N.F."/>
            <person name="Baker D."/>
            <person name="Gharbi K."/>
            <person name="Hall N."/>
            <person name="Watson M."/>
            <person name="Adriaenssens E.M."/>
            <person name="Foster-Nyarko E."/>
            <person name="Jarju S."/>
            <person name="Secka A."/>
            <person name="Antonio M."/>
            <person name="Oren A."/>
            <person name="Chaudhuri R.R."/>
            <person name="La Ragione R."/>
            <person name="Hildebrand F."/>
            <person name="Pallen M.J."/>
        </authorList>
    </citation>
    <scope>NUCLEOTIDE SEQUENCE</scope>
    <source>
        <strain evidence="2">CHK160-1198</strain>
    </source>
</reference>
<dbReference type="PANTHER" id="PTHR10073">
    <property type="entry name" value="DNA MISMATCH REPAIR PROTEIN MLH, PMS, MUTL"/>
    <property type="match status" value="1"/>
</dbReference>
<dbReference type="GO" id="GO:0140664">
    <property type="term" value="F:ATP-dependent DNA damage sensor activity"/>
    <property type="evidence" value="ECO:0007669"/>
    <property type="project" value="InterPro"/>
</dbReference>
<dbReference type="GO" id="GO:0006298">
    <property type="term" value="P:mismatch repair"/>
    <property type="evidence" value="ECO:0007669"/>
    <property type="project" value="InterPro"/>
</dbReference>
<accession>A0A9D1SM57</accession>
<dbReference type="InterPro" id="IPR036890">
    <property type="entry name" value="HATPase_C_sf"/>
</dbReference>
<protein>
    <submittedName>
        <fullName evidence="2">ATP-binding protein</fullName>
    </submittedName>
</protein>
<feature type="non-terminal residue" evidence="2">
    <location>
        <position position="68"/>
    </location>
</feature>
<dbReference type="Gene3D" id="3.30.565.10">
    <property type="entry name" value="Histidine kinase-like ATPase, C-terminal domain"/>
    <property type="match status" value="1"/>
</dbReference>
<keyword evidence="2" id="KW-0547">Nucleotide-binding</keyword>
<dbReference type="GO" id="GO:0016887">
    <property type="term" value="F:ATP hydrolysis activity"/>
    <property type="evidence" value="ECO:0007669"/>
    <property type="project" value="InterPro"/>
</dbReference>
<comment type="similarity">
    <text evidence="1">Belongs to the DNA mismatch repair MutL/HexB family.</text>
</comment>
<evidence type="ECO:0000313" key="2">
    <source>
        <dbReference type="EMBL" id="HIU64702.1"/>
    </source>
</evidence>
<dbReference type="Proteomes" id="UP000824099">
    <property type="component" value="Unassembled WGS sequence"/>
</dbReference>
<sequence>MTNKVQLLDSNTANQIAAGEVVEKPASVVKELLENALDAGANLIDIVIAEGGIEYIKITDNGVGMDAE</sequence>
<comment type="caution">
    <text evidence="2">The sequence shown here is derived from an EMBL/GenBank/DDBJ whole genome shotgun (WGS) entry which is preliminary data.</text>
</comment>
<dbReference type="InterPro" id="IPR038973">
    <property type="entry name" value="MutL/Mlh/Pms-like"/>
</dbReference>
<dbReference type="PANTHER" id="PTHR10073:SF12">
    <property type="entry name" value="DNA MISMATCH REPAIR PROTEIN MLH1"/>
    <property type="match status" value="1"/>
</dbReference>
<dbReference type="SUPFAM" id="SSF55874">
    <property type="entry name" value="ATPase domain of HSP90 chaperone/DNA topoisomerase II/histidine kinase"/>
    <property type="match status" value="1"/>
</dbReference>
<reference evidence="2" key="1">
    <citation type="submission" date="2020-10" db="EMBL/GenBank/DDBJ databases">
        <authorList>
            <person name="Gilroy R."/>
        </authorList>
    </citation>
    <scope>NUCLEOTIDE SEQUENCE</scope>
    <source>
        <strain evidence="2">CHK160-1198</strain>
    </source>
</reference>
<dbReference type="GO" id="GO:0005524">
    <property type="term" value="F:ATP binding"/>
    <property type="evidence" value="ECO:0007669"/>
    <property type="project" value="UniProtKB-KW"/>
</dbReference>
<dbReference type="AlphaFoldDB" id="A0A9D1SM57"/>
<proteinExistence type="inferred from homology"/>
<dbReference type="Pfam" id="PF13589">
    <property type="entry name" value="HATPase_c_3"/>
    <property type="match status" value="1"/>
</dbReference>
<organism evidence="2 3">
    <name type="scientific">Candidatus Avacidaminococcus intestinavium</name>
    <dbReference type="NCBI Taxonomy" id="2840684"/>
    <lineage>
        <taxon>Bacteria</taxon>
        <taxon>Bacillati</taxon>
        <taxon>Bacillota</taxon>
        <taxon>Negativicutes</taxon>
        <taxon>Acidaminococcales</taxon>
        <taxon>Acidaminococcaceae</taxon>
        <taxon>Acidaminococcaceae incertae sedis</taxon>
        <taxon>Candidatus Avacidaminococcus</taxon>
    </lineage>
</organism>